<dbReference type="EMBL" id="LLXL01004808">
    <property type="protein sequence ID" value="PKK57046.1"/>
    <property type="molecule type" value="Genomic_DNA"/>
</dbReference>
<gene>
    <name evidence="1" type="ORF">RhiirC2_858373</name>
</gene>
<sequence length="155" mass="18171">MESLNDSIETEIILWVFKFQQRFRLPDIALEVLIKFLHIVFTRLDKSQFKNFPASLYLAKKMLNIFQPKMQLAVCNNCHKLYNIRNIVEYKKEGKTAIANCLHKEFPNNPVPSCCNKCNNPLSILKKRKGEIIAIPHMIYPKPSIRQQLSMLYIC</sequence>
<protein>
    <submittedName>
        <fullName evidence="1">Uncharacterized protein</fullName>
    </submittedName>
</protein>
<comment type="caution">
    <text evidence="1">The sequence shown here is derived from an EMBL/GenBank/DDBJ whole genome shotgun (WGS) entry which is preliminary data.</text>
</comment>
<evidence type="ECO:0000313" key="1">
    <source>
        <dbReference type="EMBL" id="PKK57046.1"/>
    </source>
</evidence>
<evidence type="ECO:0000313" key="2">
    <source>
        <dbReference type="Proteomes" id="UP000233469"/>
    </source>
</evidence>
<dbReference type="Proteomes" id="UP000233469">
    <property type="component" value="Unassembled WGS sequence"/>
</dbReference>
<dbReference type="VEuPathDB" id="FungiDB:FUN_006535"/>
<organism evidence="1 2">
    <name type="scientific">Rhizophagus irregularis</name>
    <dbReference type="NCBI Taxonomy" id="588596"/>
    <lineage>
        <taxon>Eukaryota</taxon>
        <taxon>Fungi</taxon>
        <taxon>Fungi incertae sedis</taxon>
        <taxon>Mucoromycota</taxon>
        <taxon>Glomeromycotina</taxon>
        <taxon>Glomeromycetes</taxon>
        <taxon>Glomerales</taxon>
        <taxon>Glomeraceae</taxon>
        <taxon>Rhizophagus</taxon>
    </lineage>
</organism>
<accession>A0A2N1M5X9</accession>
<name>A0A2N1M5X9_9GLOM</name>
<proteinExistence type="predicted"/>
<reference evidence="1 2" key="2">
    <citation type="submission" date="2017-10" db="EMBL/GenBank/DDBJ databases">
        <title>Extensive intraspecific genome diversity in a model arbuscular mycorrhizal fungus.</title>
        <authorList>
            <person name="Chen E.C.H."/>
            <person name="Morin E."/>
            <person name="Baudet D."/>
            <person name="Noel J."/>
            <person name="Ndikumana S."/>
            <person name="Charron P."/>
            <person name="St-Onge C."/>
            <person name="Giorgi J."/>
            <person name="Grigoriev I.V."/>
            <person name="Roux C."/>
            <person name="Martin F.M."/>
            <person name="Corradi N."/>
        </authorList>
    </citation>
    <scope>NUCLEOTIDE SEQUENCE [LARGE SCALE GENOMIC DNA]</scope>
    <source>
        <strain evidence="1 2">C2</strain>
    </source>
</reference>
<dbReference type="VEuPathDB" id="FungiDB:RhiirFUN_014482"/>
<reference evidence="1 2" key="1">
    <citation type="submission" date="2016-04" db="EMBL/GenBank/DDBJ databases">
        <title>Genome analyses suggest a sexual origin of heterokaryosis in a supposedly ancient asexual fungus.</title>
        <authorList>
            <person name="Ropars J."/>
            <person name="Sedzielewska K."/>
            <person name="Noel J."/>
            <person name="Charron P."/>
            <person name="Farinelli L."/>
            <person name="Marton T."/>
            <person name="Kruger M."/>
            <person name="Pelin A."/>
            <person name="Brachmann A."/>
            <person name="Corradi N."/>
        </authorList>
    </citation>
    <scope>NUCLEOTIDE SEQUENCE [LARGE SCALE GENOMIC DNA]</scope>
    <source>
        <strain evidence="1 2">C2</strain>
    </source>
</reference>
<dbReference type="VEuPathDB" id="FungiDB:RhiirA1_542668"/>
<dbReference type="AlphaFoldDB" id="A0A2N1M5X9"/>